<dbReference type="NCBIfam" id="NF033516">
    <property type="entry name" value="transpos_IS3"/>
    <property type="match status" value="1"/>
</dbReference>
<dbReference type="InterPro" id="IPR012337">
    <property type="entry name" value="RNaseH-like_sf"/>
</dbReference>
<dbReference type="GO" id="GO:0015074">
    <property type="term" value="P:DNA integration"/>
    <property type="evidence" value="ECO:0007669"/>
    <property type="project" value="InterPro"/>
</dbReference>
<proteinExistence type="inferred from homology"/>
<dbReference type="GO" id="GO:0004803">
    <property type="term" value="F:transposase activity"/>
    <property type="evidence" value="ECO:0007669"/>
    <property type="project" value="InterPro"/>
</dbReference>
<dbReference type="RefSeq" id="WP_135281870.1">
    <property type="nucleotide sequence ID" value="NZ_SRIO01000009.1"/>
</dbReference>
<dbReference type="InterPro" id="IPR048020">
    <property type="entry name" value="Transpos_IS3"/>
</dbReference>
<dbReference type="Pfam" id="PF01527">
    <property type="entry name" value="HTH_Tnp_1"/>
    <property type="match status" value="1"/>
</dbReference>
<dbReference type="InterPro" id="IPR036397">
    <property type="entry name" value="RNaseH_sf"/>
</dbReference>
<sequence length="365" mass="42355">MKKSKFSEEQIVRILKEMEAGAKVAETCRKHGISEPTYYVWKNRYAGMEVSQLRHLKDVEAELARLKRMYADLALEHHALKDVLSRKGLSQARRLELSLAMQTHHGLSARRADRALGLSRSARHYAPRLRDDTALIEAMEAHLKDNPGHGFGLLFDQALRPQGFGKTRSWRVYVTMKLNLPRRGKRRLPDRIREPLAIPGQANHTWSADFMADALWSGRRFRTFNVNDDFNRESLRIEIDTSLPSQRVIRALDERVELRGAPQRLRLDNGPEFISAALRQWAQRHDVELLHIQPGKPTQNAYIERFNRTYRTEILDRYVFTSLHEVRRMTEDWRHRYNHQRPHRALGGLPPVAYAMASSTNSTSG</sequence>
<dbReference type="GO" id="GO:0003677">
    <property type="term" value="F:DNA binding"/>
    <property type="evidence" value="ECO:0007669"/>
    <property type="project" value="InterPro"/>
</dbReference>
<evidence type="ECO:0000256" key="2">
    <source>
        <dbReference type="SAM" id="MobiDB-lite"/>
    </source>
</evidence>
<evidence type="ECO:0000313" key="4">
    <source>
        <dbReference type="EMBL" id="TFZ82395.1"/>
    </source>
</evidence>
<dbReference type="PANTHER" id="PTHR47515">
    <property type="entry name" value="LOW CALCIUM RESPONSE LOCUS PROTEIN T"/>
    <property type="match status" value="1"/>
</dbReference>
<dbReference type="GO" id="GO:0006313">
    <property type="term" value="P:DNA transposition"/>
    <property type="evidence" value="ECO:0007669"/>
    <property type="project" value="InterPro"/>
</dbReference>
<dbReference type="SUPFAM" id="SSF53098">
    <property type="entry name" value="Ribonuclease H-like"/>
    <property type="match status" value="1"/>
</dbReference>
<protein>
    <submittedName>
        <fullName evidence="4">IS3 family transposase</fullName>
    </submittedName>
</protein>
<accession>A0A4Z0F9L4</accession>
<evidence type="ECO:0000313" key="5">
    <source>
        <dbReference type="Proteomes" id="UP000297890"/>
    </source>
</evidence>
<gene>
    <name evidence="4" type="ORF">E4680_07895</name>
</gene>
<dbReference type="AlphaFoldDB" id="A0A4Z0F9L4"/>
<evidence type="ECO:0000256" key="1">
    <source>
        <dbReference type="ARBA" id="ARBA00009964"/>
    </source>
</evidence>
<dbReference type="SUPFAM" id="SSF46689">
    <property type="entry name" value="Homeodomain-like"/>
    <property type="match status" value="1"/>
</dbReference>
<dbReference type="InterPro" id="IPR002514">
    <property type="entry name" value="Transposase_8"/>
</dbReference>
<name>A0A4Z0F9L4_9GAMM</name>
<dbReference type="EMBL" id="SRIO01000009">
    <property type="protein sequence ID" value="TFZ82395.1"/>
    <property type="molecule type" value="Genomic_DNA"/>
</dbReference>
<dbReference type="PANTHER" id="PTHR47515:SF2">
    <property type="entry name" value="INTEGRASE CORE DOMAIN PROTEIN"/>
    <property type="match status" value="1"/>
</dbReference>
<dbReference type="InterPro" id="IPR009057">
    <property type="entry name" value="Homeodomain-like_sf"/>
</dbReference>
<keyword evidence="5" id="KW-1185">Reference proteome</keyword>
<feature type="domain" description="Integrase catalytic" evidence="3">
    <location>
        <begin position="195"/>
        <end position="358"/>
    </location>
</feature>
<dbReference type="Gene3D" id="3.30.420.10">
    <property type="entry name" value="Ribonuclease H-like superfamily/Ribonuclease H"/>
    <property type="match status" value="1"/>
</dbReference>
<dbReference type="OrthoDB" id="9774685at2"/>
<feature type="region of interest" description="Disordered" evidence="2">
    <location>
        <begin position="342"/>
        <end position="365"/>
    </location>
</feature>
<dbReference type="Proteomes" id="UP000297890">
    <property type="component" value="Unassembled WGS sequence"/>
</dbReference>
<dbReference type="InterPro" id="IPR001584">
    <property type="entry name" value="Integrase_cat-core"/>
</dbReference>
<comment type="similarity">
    <text evidence="1">Belongs to the transposase 8 family.</text>
</comment>
<reference evidence="4 5" key="1">
    <citation type="journal article" date="2019" name="ISME J.">
        <title>Candidatus Macondimonas diazotrophica, a novel gammaproteobacterial genus dominating crude-oil-contaminated coastal sediments.</title>
        <authorList>
            <person name="Karthikeyan S."/>
            <person name="Konstantinidis K."/>
        </authorList>
    </citation>
    <scope>NUCLEOTIDE SEQUENCE [LARGE SCALE GENOMIC DNA]</scope>
    <source>
        <strain evidence="4 5">KTK01</strain>
    </source>
</reference>
<comment type="caution">
    <text evidence="4">The sequence shown here is derived from an EMBL/GenBank/DDBJ whole genome shotgun (WGS) entry which is preliminary data.</text>
</comment>
<evidence type="ECO:0000259" key="3">
    <source>
        <dbReference type="PROSITE" id="PS50994"/>
    </source>
</evidence>
<dbReference type="Pfam" id="PF13683">
    <property type="entry name" value="rve_3"/>
    <property type="match status" value="1"/>
</dbReference>
<organism evidence="4 5">
    <name type="scientific">Candidatus Macondimonas diazotrophica</name>
    <dbReference type="NCBI Taxonomy" id="2305248"/>
    <lineage>
        <taxon>Bacteria</taxon>
        <taxon>Pseudomonadati</taxon>
        <taxon>Pseudomonadota</taxon>
        <taxon>Gammaproteobacteria</taxon>
        <taxon>Chromatiales</taxon>
        <taxon>Ectothiorhodospiraceae</taxon>
        <taxon>Candidatus Macondimonas</taxon>
    </lineage>
</organism>
<dbReference type="PROSITE" id="PS50994">
    <property type="entry name" value="INTEGRASE"/>
    <property type="match status" value="1"/>
</dbReference>